<evidence type="ECO:0000256" key="1">
    <source>
        <dbReference type="SAM" id="MobiDB-lite"/>
    </source>
</evidence>
<evidence type="ECO:0000313" key="2">
    <source>
        <dbReference type="EMBL" id="VTJ76350.1"/>
    </source>
</evidence>
<accession>A0A5E4C4X9</accession>
<name>A0A5E4C4X9_MARMO</name>
<evidence type="ECO:0000313" key="3">
    <source>
        <dbReference type="Proteomes" id="UP000335636"/>
    </source>
</evidence>
<comment type="caution">
    <text evidence="2">The sequence shown here is derived from an EMBL/GenBank/DDBJ whole genome shotgun (WGS) entry which is preliminary data.</text>
</comment>
<sequence length="134" mass="15136">YLDVSDIELVFFIMESLCGRGRRSPRTCSVHNRQESPPPPPSGRYPPLASVRDVRETGAHAERDDRCLCSRTLAIPFNDRRIPLLRVSRRLGRSDFVRVSCNGPETSESGHGIFTLNGLRGLRVFRSSPTIEVW</sequence>
<keyword evidence="3" id="KW-1185">Reference proteome</keyword>
<dbReference type="Proteomes" id="UP000335636">
    <property type="component" value="Unassembled WGS sequence"/>
</dbReference>
<feature type="region of interest" description="Disordered" evidence="1">
    <location>
        <begin position="21"/>
        <end position="49"/>
    </location>
</feature>
<proteinExistence type="predicted"/>
<organism evidence="2 3">
    <name type="scientific">Marmota monax</name>
    <name type="common">Woodchuck</name>
    <dbReference type="NCBI Taxonomy" id="9995"/>
    <lineage>
        <taxon>Eukaryota</taxon>
        <taxon>Metazoa</taxon>
        <taxon>Chordata</taxon>
        <taxon>Craniata</taxon>
        <taxon>Vertebrata</taxon>
        <taxon>Euteleostomi</taxon>
        <taxon>Mammalia</taxon>
        <taxon>Eutheria</taxon>
        <taxon>Euarchontoglires</taxon>
        <taxon>Glires</taxon>
        <taxon>Rodentia</taxon>
        <taxon>Sciuromorpha</taxon>
        <taxon>Sciuridae</taxon>
        <taxon>Xerinae</taxon>
        <taxon>Marmotini</taxon>
        <taxon>Marmota</taxon>
    </lineage>
</organism>
<feature type="non-terminal residue" evidence="2">
    <location>
        <position position="1"/>
    </location>
</feature>
<gene>
    <name evidence="2" type="ORF">MONAX_5E042658</name>
</gene>
<dbReference type="EMBL" id="CABDUW010000883">
    <property type="protein sequence ID" value="VTJ76350.1"/>
    <property type="molecule type" value="Genomic_DNA"/>
</dbReference>
<dbReference type="AlphaFoldDB" id="A0A5E4C4X9"/>
<protein>
    <submittedName>
        <fullName evidence="2">Uncharacterized protein</fullName>
    </submittedName>
</protein>
<reference evidence="2" key="1">
    <citation type="submission" date="2019-04" db="EMBL/GenBank/DDBJ databases">
        <authorList>
            <person name="Alioto T."/>
            <person name="Alioto T."/>
        </authorList>
    </citation>
    <scope>NUCLEOTIDE SEQUENCE [LARGE SCALE GENOMIC DNA]</scope>
</reference>